<dbReference type="RefSeq" id="WP_109689008.1">
    <property type="nucleotide sequence ID" value="NZ_QGGL01000008.1"/>
</dbReference>
<dbReference type="CDD" id="cd19095">
    <property type="entry name" value="AKR_PA4992-like"/>
    <property type="match status" value="1"/>
</dbReference>
<dbReference type="EMBL" id="QGGL01000008">
    <property type="protein sequence ID" value="PWK13059.1"/>
    <property type="molecule type" value="Genomic_DNA"/>
</dbReference>
<evidence type="ECO:0000313" key="3">
    <source>
        <dbReference type="Proteomes" id="UP000245634"/>
    </source>
</evidence>
<dbReference type="Pfam" id="PF00248">
    <property type="entry name" value="Aldo_ket_red"/>
    <property type="match status" value="1"/>
</dbReference>
<dbReference type="PANTHER" id="PTHR43312">
    <property type="entry name" value="D-THREO-ALDOSE 1-DEHYDROGENASE"/>
    <property type="match status" value="1"/>
</dbReference>
<accession>A0A316D887</accession>
<feature type="domain" description="NADP-dependent oxidoreductase" evidence="1">
    <location>
        <begin position="16"/>
        <end position="280"/>
    </location>
</feature>
<keyword evidence="3" id="KW-1185">Reference proteome</keyword>
<evidence type="ECO:0000259" key="1">
    <source>
        <dbReference type="Pfam" id="PF00248"/>
    </source>
</evidence>
<dbReference type="OrthoDB" id="9773828at2"/>
<dbReference type="Gene3D" id="3.20.20.100">
    <property type="entry name" value="NADP-dependent oxidoreductase domain"/>
    <property type="match status" value="1"/>
</dbReference>
<dbReference type="AlphaFoldDB" id="A0A316D887"/>
<dbReference type="Proteomes" id="UP000245634">
    <property type="component" value="Unassembled WGS sequence"/>
</dbReference>
<name>A0A316D887_9BACL</name>
<reference evidence="2 3" key="1">
    <citation type="submission" date="2018-05" db="EMBL/GenBank/DDBJ databases">
        <title>Genomic Encyclopedia of Type Strains, Phase IV (KMG-IV): sequencing the most valuable type-strain genomes for metagenomic binning, comparative biology and taxonomic classification.</title>
        <authorList>
            <person name="Goeker M."/>
        </authorList>
    </citation>
    <scope>NUCLEOTIDE SEQUENCE [LARGE SCALE GENOMIC DNA]</scope>
    <source>
        <strain evidence="2 3">DSM 18773</strain>
    </source>
</reference>
<organism evidence="2 3">
    <name type="scientific">Tumebacillus permanentifrigoris</name>
    <dbReference type="NCBI Taxonomy" id="378543"/>
    <lineage>
        <taxon>Bacteria</taxon>
        <taxon>Bacillati</taxon>
        <taxon>Bacillota</taxon>
        <taxon>Bacilli</taxon>
        <taxon>Bacillales</taxon>
        <taxon>Alicyclobacillaceae</taxon>
        <taxon>Tumebacillus</taxon>
    </lineage>
</organism>
<comment type="caution">
    <text evidence="2">The sequence shown here is derived from an EMBL/GenBank/DDBJ whole genome shotgun (WGS) entry which is preliminary data.</text>
</comment>
<dbReference type="InterPro" id="IPR053135">
    <property type="entry name" value="AKR2_Oxidoreductase"/>
</dbReference>
<sequence length="293" mass="32600">MEQRRFGNTGLTVSALGYGAGHIGRPEMTEQEAEQILHTVLDLGITLIDTARGYGLSEERIGRHLAHRRQEFVLSTKVGYSVEGYEDWTGPTITAGIDRALKTLHTDYLDIVHLHSCPLEVLQQGDVVEALVRAEEAGKIRVAAYSGENEALQYAIDSGAFGSLQFSVNICDQRVIDNGLKLAYEHELGVIAKRPLANAPWRFAERPVGEYAEEYWVRLQEMGLSPGELEWDEFALRFTAFLPGVSTCIVGTSRIENLKRNAEILKKGSLPSGVVREVREAFAAKDWEWVGQI</sequence>
<dbReference type="InterPro" id="IPR023210">
    <property type="entry name" value="NADP_OxRdtase_dom"/>
</dbReference>
<gene>
    <name evidence="2" type="ORF">C7459_10877</name>
</gene>
<dbReference type="InterPro" id="IPR036812">
    <property type="entry name" value="NAD(P)_OxRdtase_dom_sf"/>
</dbReference>
<protein>
    <submittedName>
        <fullName evidence="2">Aryl-alcohol dehydrogenase-like predicted oxidoreductase</fullName>
    </submittedName>
</protein>
<proteinExistence type="predicted"/>
<dbReference type="PANTHER" id="PTHR43312:SF1">
    <property type="entry name" value="NADP-DEPENDENT OXIDOREDUCTASE DOMAIN-CONTAINING PROTEIN"/>
    <property type="match status" value="1"/>
</dbReference>
<evidence type="ECO:0000313" key="2">
    <source>
        <dbReference type="EMBL" id="PWK13059.1"/>
    </source>
</evidence>
<dbReference type="SUPFAM" id="SSF51430">
    <property type="entry name" value="NAD(P)-linked oxidoreductase"/>
    <property type="match status" value="1"/>
</dbReference>